<feature type="domain" description="Tyr recombinase" evidence="5">
    <location>
        <begin position="148"/>
        <end position="356"/>
    </location>
</feature>
<evidence type="ECO:0000259" key="5">
    <source>
        <dbReference type="PROSITE" id="PS51898"/>
    </source>
</evidence>
<organism evidence="7 8">
    <name type="scientific">Streptomyces flaveolus</name>
    <dbReference type="NCBI Taxonomy" id="67297"/>
    <lineage>
        <taxon>Bacteria</taxon>
        <taxon>Bacillati</taxon>
        <taxon>Actinomycetota</taxon>
        <taxon>Actinomycetes</taxon>
        <taxon>Kitasatosporales</taxon>
        <taxon>Streptomycetaceae</taxon>
        <taxon>Streptomyces</taxon>
    </lineage>
</organism>
<dbReference type="PROSITE" id="PS51898">
    <property type="entry name" value="TYR_RECOMBINASE"/>
    <property type="match status" value="1"/>
</dbReference>
<gene>
    <name evidence="7" type="ORF">ABT322_18510</name>
</gene>
<reference evidence="7 8" key="1">
    <citation type="submission" date="2024-06" db="EMBL/GenBank/DDBJ databases">
        <title>The Natural Products Discovery Center: Release of the First 8490 Sequenced Strains for Exploring Actinobacteria Biosynthetic Diversity.</title>
        <authorList>
            <person name="Kalkreuter E."/>
            <person name="Kautsar S.A."/>
            <person name="Yang D."/>
            <person name="Bader C.D."/>
            <person name="Teijaro C.N."/>
            <person name="Fluegel L."/>
            <person name="Davis C.M."/>
            <person name="Simpson J.R."/>
            <person name="Lauterbach L."/>
            <person name="Steele A.D."/>
            <person name="Gui C."/>
            <person name="Meng S."/>
            <person name="Li G."/>
            <person name="Viehrig K."/>
            <person name="Ye F."/>
            <person name="Su P."/>
            <person name="Kiefer A.F."/>
            <person name="Nichols A."/>
            <person name="Cepeda A.J."/>
            <person name="Yan W."/>
            <person name="Fan B."/>
            <person name="Jiang Y."/>
            <person name="Adhikari A."/>
            <person name="Zheng C.-J."/>
            <person name="Schuster L."/>
            <person name="Cowan T.M."/>
            <person name="Smanski M.J."/>
            <person name="Chevrette M.G."/>
            <person name="De Carvalho L.P.S."/>
            <person name="Shen B."/>
        </authorList>
    </citation>
    <scope>NUCLEOTIDE SEQUENCE [LARGE SCALE GENOMIC DNA]</scope>
    <source>
        <strain evidence="7 8">NPDC000632</strain>
    </source>
</reference>
<comment type="similarity">
    <text evidence="1">Belongs to the 'phage' integrase family.</text>
</comment>
<proteinExistence type="inferred from homology"/>
<dbReference type="InterPro" id="IPR050090">
    <property type="entry name" value="Tyrosine_recombinase_XerCD"/>
</dbReference>
<dbReference type="PANTHER" id="PTHR30349:SF41">
    <property type="entry name" value="INTEGRASE_RECOMBINASE PROTEIN MJ0367-RELATED"/>
    <property type="match status" value="1"/>
</dbReference>
<feature type="domain" description="Core-binding (CB)" evidence="6">
    <location>
        <begin position="27"/>
        <end position="110"/>
    </location>
</feature>
<name>A0ABV1VGW5_9ACTN</name>
<evidence type="ECO:0000256" key="3">
    <source>
        <dbReference type="ARBA" id="ARBA00023172"/>
    </source>
</evidence>
<comment type="caution">
    <text evidence="7">The sequence shown here is derived from an EMBL/GenBank/DDBJ whole genome shotgun (WGS) entry which is preliminary data.</text>
</comment>
<dbReference type="SUPFAM" id="SSF56349">
    <property type="entry name" value="DNA breaking-rejoining enzymes"/>
    <property type="match status" value="1"/>
</dbReference>
<accession>A0ABV1VGW5</accession>
<dbReference type="InterPro" id="IPR011010">
    <property type="entry name" value="DNA_brk_join_enz"/>
</dbReference>
<dbReference type="Gene3D" id="1.10.443.10">
    <property type="entry name" value="Intergrase catalytic core"/>
    <property type="match status" value="1"/>
</dbReference>
<dbReference type="InterPro" id="IPR002104">
    <property type="entry name" value="Integrase_catalytic"/>
</dbReference>
<dbReference type="EMBL" id="JBEPCV010000017">
    <property type="protein sequence ID" value="MER6905724.1"/>
    <property type="molecule type" value="Genomic_DNA"/>
</dbReference>
<evidence type="ECO:0000313" key="7">
    <source>
        <dbReference type="EMBL" id="MER6905724.1"/>
    </source>
</evidence>
<dbReference type="InterPro" id="IPR044068">
    <property type="entry name" value="CB"/>
</dbReference>
<keyword evidence="8" id="KW-1185">Reference proteome</keyword>
<sequence length="367" mass="42149">MAKVEPGPGSARLLLVDGVSLLHPEDAVLDAMLEGWGRQQRGGRRLEPDTIDDRARVVRRFMEFAGEYPWRWTASHMDEWSTHLIAELGRASSTIRNYQGAIRLFCDYITSPYYEWPEQCEARFGTHPIQICHEWNTAAHLLDYEGNPDRRPMTREEIQTFLDYADDRVDEAVRRHRKGAQAAYRDATVFKVIYGWGLRCTEASKLDVTDFYRNPKAPELGRFGKVSVRYGKGSKGSGPKRRTVLSVMPWAVECLEDYVTNLRPRYRASNRPALWLTERGGRLQAREIEDRFAEYRNALELDPALTPHCLRHSYVTHLIEDGADPQFVQEQVGHEYASTTAIYTGVSGDFMNTMMRKVLDRELATAL</sequence>
<evidence type="ECO:0000256" key="4">
    <source>
        <dbReference type="PROSITE-ProRule" id="PRU01248"/>
    </source>
</evidence>
<evidence type="ECO:0000313" key="8">
    <source>
        <dbReference type="Proteomes" id="UP001490330"/>
    </source>
</evidence>
<keyword evidence="3" id="KW-0233">DNA recombination</keyword>
<protein>
    <submittedName>
        <fullName evidence="7">Tyrosine-type recombinase/integrase</fullName>
    </submittedName>
</protein>
<dbReference type="RefSeq" id="WP_350719455.1">
    <property type="nucleotide sequence ID" value="NZ_JBEPCO010000015.1"/>
</dbReference>
<dbReference type="PANTHER" id="PTHR30349">
    <property type="entry name" value="PHAGE INTEGRASE-RELATED"/>
    <property type="match status" value="1"/>
</dbReference>
<dbReference type="PROSITE" id="PS51900">
    <property type="entry name" value="CB"/>
    <property type="match status" value="1"/>
</dbReference>
<evidence type="ECO:0000256" key="2">
    <source>
        <dbReference type="ARBA" id="ARBA00023125"/>
    </source>
</evidence>
<dbReference type="Pfam" id="PF00589">
    <property type="entry name" value="Phage_integrase"/>
    <property type="match status" value="1"/>
</dbReference>
<dbReference type="InterPro" id="IPR013762">
    <property type="entry name" value="Integrase-like_cat_sf"/>
</dbReference>
<dbReference type="Proteomes" id="UP001490330">
    <property type="component" value="Unassembled WGS sequence"/>
</dbReference>
<evidence type="ECO:0000256" key="1">
    <source>
        <dbReference type="ARBA" id="ARBA00008857"/>
    </source>
</evidence>
<evidence type="ECO:0000259" key="6">
    <source>
        <dbReference type="PROSITE" id="PS51900"/>
    </source>
</evidence>
<keyword evidence="2 4" id="KW-0238">DNA-binding</keyword>